<dbReference type="Proteomes" id="UP000738359">
    <property type="component" value="Unassembled WGS sequence"/>
</dbReference>
<feature type="region of interest" description="Disordered" evidence="2">
    <location>
        <begin position="852"/>
        <end position="896"/>
    </location>
</feature>
<dbReference type="PANTHER" id="PTHR47938">
    <property type="entry name" value="RESPIRATORY COMPLEX I CHAPERONE (CIA84), PUTATIVE (AFU_ORTHOLOGUE AFUA_2G06020)-RELATED"/>
    <property type="match status" value="1"/>
</dbReference>
<protein>
    <submittedName>
        <fullName evidence="3">Uncharacterized protein</fullName>
    </submittedName>
</protein>
<name>A0A9P6LY14_MORAP</name>
<dbReference type="Pfam" id="PF13041">
    <property type="entry name" value="PPR_2"/>
    <property type="match status" value="3"/>
</dbReference>
<sequence>MHPHLYHAARGSRSTNAVRSYHRSTKVHSSSLLAECALSEELIAERRLSRTIAAAKATKASRKGSVAPSVTRPPGISPRHAPLFARESKAGRWLFDGVVENSAWRAPKYRLRESYEDLSPLSSEGFNPFVSCTGTSKVIQRLPSSSGFDTETTAPSVWSTNSLPLATSSRAELLRSNARLNHTVESATPLDDIAEESGAVHMSTDQRLHKGGNDKAHPVQELDAVQQAMAEDLVSKVSDPSTSMHHHDLETALLRIGKRRLLQLGLPTEFVESSANHQDAIGTGLETLIVIVQRLPTTLDIGPLIDTLDRFQMLQHLDKIDVARLRSIMRQTSTDDSRTLQRSRHDILQKVIQWRGAKKHDRERWRVHTRRFRLSLALARFSGAMPSEKEYLAFMKSCLKASCYQELELVFHHFVEHREQLLQQPSEMVYREFIKGLVRQGHMDHAQEVFNSMKHNKLTPSVVTFGVMLDGFGRQMDLRRMGQTLKALLATGALPTLEIYTSLMGNYIRAGQLEKAYDIYRQLLARSDLVLDRQSRNVVENLARLRSSQSDGSSLLFKETLGAAGVLQPTADFASTEFPNLERLNQVIRINHRLKRYIDAMNMPMFVKTFKEFGSQDLRPNTTTFNILLDALANTGELDDGLQVLEHMKRTREGLPDAITYSTLIRSAVSKGRADLGWTLYDEMRRQSITPSLHTYVSLIELVGLDPKSKLGRTVVKNHFIAGRQHIRFPVKAAVEDQVGLNFAGVLYNQLCNQGFQPNAYIFGSLLDLTIRGGYMQLAQHVYLEMLYKKVEPNTAIMTNLIKGFAIQRDFESGWKVWRNMVETNIPRNAITYHQLIRLCERSLPNPIMMAEILDNPSPADDSSSTNQTDRPKTKKKKNARQGLDTSAGDKQEHLENTTRIPLAIWTEIRDQMRADRVDWSRVQQFRKRTVQRTIWRPIAKEASPVMAYSPLPEDLGDRDSVESGLGRVVLHQQVHAMDNESASHNSTTGTGLFASTRTELEYEQDDPPTIASSPGQRFDVQGHRPSEPSPMIKEIFTGGGDMYEPHRAPPAGMALKWCDSVKRPLMKKDLAARTDEE</sequence>
<dbReference type="AlphaFoldDB" id="A0A9P6LY14"/>
<keyword evidence="4" id="KW-1185">Reference proteome</keyword>
<dbReference type="Pfam" id="PF13812">
    <property type="entry name" value="PPR_3"/>
    <property type="match status" value="1"/>
</dbReference>
<feature type="repeat" description="PPR" evidence="1">
    <location>
        <begin position="657"/>
        <end position="691"/>
    </location>
</feature>
<accession>A0A9P6LY14</accession>
<comment type="caution">
    <text evidence="3">The sequence shown here is derived from an EMBL/GenBank/DDBJ whole genome shotgun (WGS) entry which is preliminary data.</text>
</comment>
<gene>
    <name evidence="3" type="ORF">BGZ70_001383</name>
</gene>
<dbReference type="EMBL" id="JAAAHY010001300">
    <property type="protein sequence ID" value="KAF9950448.1"/>
    <property type="molecule type" value="Genomic_DNA"/>
</dbReference>
<dbReference type="NCBIfam" id="TIGR00756">
    <property type="entry name" value="PPR"/>
    <property type="match status" value="4"/>
</dbReference>
<dbReference type="Gene3D" id="1.25.40.10">
    <property type="entry name" value="Tetratricopeptide repeat domain"/>
    <property type="match status" value="3"/>
</dbReference>
<dbReference type="InterPro" id="IPR011990">
    <property type="entry name" value="TPR-like_helical_dom_sf"/>
</dbReference>
<dbReference type="GO" id="GO:0003729">
    <property type="term" value="F:mRNA binding"/>
    <property type="evidence" value="ECO:0007669"/>
    <property type="project" value="TreeGrafter"/>
</dbReference>
<dbReference type="InterPro" id="IPR002885">
    <property type="entry name" value="PPR_rpt"/>
</dbReference>
<dbReference type="Pfam" id="PF01535">
    <property type="entry name" value="PPR"/>
    <property type="match status" value="1"/>
</dbReference>
<dbReference type="OrthoDB" id="185373at2759"/>
<reference evidence="3" key="1">
    <citation type="journal article" date="2020" name="Fungal Divers.">
        <title>Resolving the Mortierellaceae phylogeny through synthesis of multi-gene phylogenetics and phylogenomics.</title>
        <authorList>
            <person name="Vandepol N."/>
            <person name="Liber J."/>
            <person name="Desiro A."/>
            <person name="Na H."/>
            <person name="Kennedy M."/>
            <person name="Barry K."/>
            <person name="Grigoriev I.V."/>
            <person name="Miller A.N."/>
            <person name="O'Donnell K."/>
            <person name="Stajich J.E."/>
            <person name="Bonito G."/>
        </authorList>
    </citation>
    <scope>NUCLEOTIDE SEQUENCE</scope>
    <source>
        <strain evidence="3">CK1249</strain>
    </source>
</reference>
<evidence type="ECO:0000256" key="1">
    <source>
        <dbReference type="PROSITE-ProRule" id="PRU00708"/>
    </source>
</evidence>
<feature type="repeat" description="PPR" evidence="1">
    <location>
        <begin position="621"/>
        <end position="651"/>
    </location>
</feature>
<feature type="repeat" description="PPR" evidence="1">
    <location>
        <begin position="426"/>
        <end position="460"/>
    </location>
</feature>
<feature type="region of interest" description="Disordered" evidence="2">
    <location>
        <begin position="1006"/>
        <end position="1031"/>
    </location>
</feature>
<feature type="region of interest" description="Disordered" evidence="2">
    <location>
        <begin position="59"/>
        <end position="81"/>
    </location>
</feature>
<evidence type="ECO:0000313" key="3">
    <source>
        <dbReference type="EMBL" id="KAF9950448.1"/>
    </source>
</evidence>
<proteinExistence type="predicted"/>
<dbReference type="PROSITE" id="PS51375">
    <property type="entry name" value="PPR"/>
    <property type="match status" value="3"/>
</dbReference>
<organism evidence="3 4">
    <name type="scientific">Mortierella alpina</name>
    <name type="common">Oleaginous fungus</name>
    <name type="synonym">Mortierella renispora</name>
    <dbReference type="NCBI Taxonomy" id="64518"/>
    <lineage>
        <taxon>Eukaryota</taxon>
        <taxon>Fungi</taxon>
        <taxon>Fungi incertae sedis</taxon>
        <taxon>Mucoromycota</taxon>
        <taxon>Mortierellomycotina</taxon>
        <taxon>Mortierellomycetes</taxon>
        <taxon>Mortierellales</taxon>
        <taxon>Mortierellaceae</taxon>
        <taxon>Mortierella</taxon>
    </lineage>
</organism>
<dbReference type="PANTHER" id="PTHR47938:SF35">
    <property type="entry name" value="PENTATRICOPEPTIDE REPEAT-CONTAINING PROTEIN 4, MITOCHONDRIAL-RELATED"/>
    <property type="match status" value="1"/>
</dbReference>
<evidence type="ECO:0000313" key="4">
    <source>
        <dbReference type="Proteomes" id="UP000738359"/>
    </source>
</evidence>
<evidence type="ECO:0000256" key="2">
    <source>
        <dbReference type="SAM" id="MobiDB-lite"/>
    </source>
</evidence>